<dbReference type="Proteomes" id="UP000236729">
    <property type="component" value="Unassembled WGS sequence"/>
</dbReference>
<gene>
    <name evidence="2" type="ORF">SAMN02982929_03390</name>
    <name evidence="3" type="ORF">SAMN05216506_101632</name>
</gene>
<proteinExistence type="predicted"/>
<name>A0A1H6CFI4_9PSEU</name>
<dbReference type="AlphaFoldDB" id="A0A1H6CFI4"/>
<sequence>MIEVLSARAFWCAPDEKILWCHPMESTSGKVKYIFYQVSGLDERGDKRWTAGKVLGGVASGVAGLALEAISPTDGDTGNNTPSVPRAVVSGRNRDCLAASHLGAWQASGANEKYGREFIWILTSHRLGMLERSAKEPESGAGLLGGLKKKISGGSSEQSQQPHRAVELPALTVHAEFPRNIIANIDAVEYKVRGHEQKYLRVSLADGSTIDLTGRGGSAYSAGKVDRLLAMTFGRE</sequence>
<reference evidence="2" key="1">
    <citation type="submission" date="2016-10" db="EMBL/GenBank/DDBJ databases">
        <authorList>
            <person name="de Groot N.N."/>
        </authorList>
    </citation>
    <scope>NUCLEOTIDE SEQUENCE [LARGE SCALE GENOMIC DNA]</scope>
    <source>
        <strain evidence="2">ATCC 20501</strain>
    </source>
</reference>
<reference evidence="4 5" key="2">
    <citation type="submission" date="2016-10" db="EMBL/GenBank/DDBJ databases">
        <authorList>
            <person name="Varghese N."/>
            <person name="Submissions S."/>
        </authorList>
    </citation>
    <scope>NUCLEOTIDE SEQUENCE [LARGE SCALE GENOMIC DNA]</scope>
    <source>
        <strain evidence="5">ATCC 20501</strain>
        <strain evidence="3 4">CGMCC 4.3529</strain>
    </source>
</reference>
<evidence type="ECO:0000313" key="3">
    <source>
        <dbReference type="EMBL" id="SFC38748.1"/>
    </source>
</evidence>
<protein>
    <submittedName>
        <fullName evidence="2">Uncharacterized protein</fullName>
    </submittedName>
</protein>
<organism evidence="2 5">
    <name type="scientific">Saccharopolyspora kobensis</name>
    <dbReference type="NCBI Taxonomy" id="146035"/>
    <lineage>
        <taxon>Bacteria</taxon>
        <taxon>Bacillati</taxon>
        <taxon>Actinomycetota</taxon>
        <taxon>Actinomycetes</taxon>
        <taxon>Pseudonocardiales</taxon>
        <taxon>Pseudonocardiaceae</taxon>
        <taxon>Saccharopolyspora</taxon>
    </lineage>
</organism>
<evidence type="ECO:0000313" key="5">
    <source>
        <dbReference type="Proteomes" id="UP000236729"/>
    </source>
</evidence>
<dbReference type="EMBL" id="FNVB01000004">
    <property type="protein sequence ID" value="SEG71724.1"/>
    <property type="molecule type" value="Genomic_DNA"/>
</dbReference>
<evidence type="ECO:0000256" key="1">
    <source>
        <dbReference type="SAM" id="MobiDB-lite"/>
    </source>
</evidence>
<dbReference type="RefSeq" id="WP_103908126.1">
    <property type="nucleotide sequence ID" value="NZ_FNVB01000004.1"/>
</dbReference>
<keyword evidence="4" id="KW-1185">Reference proteome</keyword>
<evidence type="ECO:0000313" key="2">
    <source>
        <dbReference type="EMBL" id="SEG71724.1"/>
    </source>
</evidence>
<dbReference type="EMBL" id="FOME01000001">
    <property type="protein sequence ID" value="SFC38748.1"/>
    <property type="molecule type" value="Genomic_DNA"/>
</dbReference>
<evidence type="ECO:0000313" key="4">
    <source>
        <dbReference type="Proteomes" id="UP000199690"/>
    </source>
</evidence>
<accession>A0A1H6CFI4</accession>
<feature type="region of interest" description="Disordered" evidence="1">
    <location>
        <begin position="138"/>
        <end position="162"/>
    </location>
</feature>
<accession>A0A1I1IWN3</accession>
<dbReference type="Proteomes" id="UP000199690">
    <property type="component" value="Unassembled WGS sequence"/>
</dbReference>